<protein>
    <submittedName>
        <fullName evidence="2">Uncharacterized protein</fullName>
    </submittedName>
</protein>
<gene>
    <name evidence="2" type="ORF">NPIL_144731</name>
</gene>
<dbReference type="AlphaFoldDB" id="A0A8X6PMP3"/>
<evidence type="ECO:0000313" key="2">
    <source>
        <dbReference type="EMBL" id="GFT79298.1"/>
    </source>
</evidence>
<feature type="compositionally biased region" description="Basic and acidic residues" evidence="1">
    <location>
        <begin position="166"/>
        <end position="186"/>
    </location>
</feature>
<reference evidence="2" key="1">
    <citation type="submission" date="2020-08" db="EMBL/GenBank/DDBJ databases">
        <title>Multicomponent nature underlies the extraordinary mechanical properties of spider dragline silk.</title>
        <authorList>
            <person name="Kono N."/>
            <person name="Nakamura H."/>
            <person name="Mori M."/>
            <person name="Yoshida Y."/>
            <person name="Ohtoshi R."/>
            <person name="Malay A.D."/>
            <person name="Moran D.A.P."/>
            <person name="Tomita M."/>
            <person name="Numata K."/>
            <person name="Arakawa K."/>
        </authorList>
    </citation>
    <scope>NUCLEOTIDE SEQUENCE</scope>
</reference>
<feature type="region of interest" description="Disordered" evidence="1">
    <location>
        <begin position="149"/>
        <end position="186"/>
    </location>
</feature>
<organism evidence="2 3">
    <name type="scientific">Nephila pilipes</name>
    <name type="common">Giant wood spider</name>
    <name type="synonym">Nephila maculata</name>
    <dbReference type="NCBI Taxonomy" id="299642"/>
    <lineage>
        <taxon>Eukaryota</taxon>
        <taxon>Metazoa</taxon>
        <taxon>Ecdysozoa</taxon>
        <taxon>Arthropoda</taxon>
        <taxon>Chelicerata</taxon>
        <taxon>Arachnida</taxon>
        <taxon>Araneae</taxon>
        <taxon>Araneomorphae</taxon>
        <taxon>Entelegynae</taxon>
        <taxon>Araneoidea</taxon>
        <taxon>Nephilidae</taxon>
        <taxon>Nephila</taxon>
    </lineage>
</organism>
<name>A0A8X6PMP3_NEPPI</name>
<dbReference type="EMBL" id="BMAW01071711">
    <property type="protein sequence ID" value="GFT79298.1"/>
    <property type="molecule type" value="Genomic_DNA"/>
</dbReference>
<dbReference type="Proteomes" id="UP000887013">
    <property type="component" value="Unassembled WGS sequence"/>
</dbReference>
<keyword evidence="3" id="KW-1185">Reference proteome</keyword>
<proteinExistence type="predicted"/>
<evidence type="ECO:0000313" key="3">
    <source>
        <dbReference type="Proteomes" id="UP000887013"/>
    </source>
</evidence>
<accession>A0A8X6PMP3</accession>
<sequence length="186" mass="21016">MSPNDNLVAFETTLPSINTLKPATEKSENSEIRAAPSLQQSLQLLFAINIRMCPLINSTVISSRVALHYRERRQTLQLHDNSTSRYIWGLIGFIWFDEVPIDVSTDMGKNPSSAVKINYGLKHCRSISSIVGQWASIFDVRPIKIKEEKISPPSPVCTSPVEMEPEDRSRDSFPGKEGEEKQEKRE</sequence>
<comment type="caution">
    <text evidence="2">The sequence shown here is derived from an EMBL/GenBank/DDBJ whole genome shotgun (WGS) entry which is preliminary data.</text>
</comment>
<evidence type="ECO:0000256" key="1">
    <source>
        <dbReference type="SAM" id="MobiDB-lite"/>
    </source>
</evidence>